<dbReference type="AlphaFoldDB" id="A0A232EEM0"/>
<name>A0A232EEM0_9HYME</name>
<feature type="region of interest" description="Disordered" evidence="1">
    <location>
        <begin position="24"/>
        <end position="59"/>
    </location>
</feature>
<comment type="caution">
    <text evidence="2">The sequence shown here is derived from an EMBL/GenBank/DDBJ whole genome shotgun (WGS) entry which is preliminary data.</text>
</comment>
<evidence type="ECO:0000313" key="3">
    <source>
        <dbReference type="Proteomes" id="UP000215335"/>
    </source>
</evidence>
<proteinExistence type="predicted"/>
<reference evidence="2 3" key="1">
    <citation type="journal article" date="2017" name="Curr. Biol.">
        <title>The Evolution of Venom by Co-option of Single-Copy Genes.</title>
        <authorList>
            <person name="Martinson E.O."/>
            <person name="Mrinalini"/>
            <person name="Kelkar Y.D."/>
            <person name="Chang C.H."/>
            <person name="Werren J.H."/>
        </authorList>
    </citation>
    <scope>NUCLEOTIDE SEQUENCE [LARGE SCALE GENOMIC DNA]</scope>
    <source>
        <strain evidence="2 3">Alberta</strain>
        <tissue evidence="2">Whole body</tissue>
    </source>
</reference>
<keyword evidence="3" id="KW-1185">Reference proteome</keyword>
<feature type="compositionally biased region" description="Basic and acidic residues" evidence="1">
    <location>
        <begin position="28"/>
        <end position="37"/>
    </location>
</feature>
<protein>
    <submittedName>
        <fullName evidence="2">Uncharacterized protein</fullName>
    </submittedName>
</protein>
<gene>
    <name evidence="2" type="ORF">TSAR_006020</name>
</gene>
<evidence type="ECO:0000313" key="2">
    <source>
        <dbReference type="EMBL" id="OXU16797.1"/>
    </source>
</evidence>
<dbReference type="Proteomes" id="UP000215335">
    <property type="component" value="Unassembled WGS sequence"/>
</dbReference>
<evidence type="ECO:0000256" key="1">
    <source>
        <dbReference type="SAM" id="MobiDB-lite"/>
    </source>
</evidence>
<sequence length="136" mass="14852">MAIEACDAKCGCPTGRGALMVGRIEGPGWEKPRDPQLKRNRAKFPVPNAGPPNARESDEALDLTREQRLLVPNVDHLMASRWSASSKMACRCSGGVWREGTTTLNRGKSRAQLGKKFKRTDTSFAALVKSSRNILG</sequence>
<accession>A0A232EEM0</accession>
<organism evidence="2 3">
    <name type="scientific">Trichomalopsis sarcophagae</name>
    <dbReference type="NCBI Taxonomy" id="543379"/>
    <lineage>
        <taxon>Eukaryota</taxon>
        <taxon>Metazoa</taxon>
        <taxon>Ecdysozoa</taxon>
        <taxon>Arthropoda</taxon>
        <taxon>Hexapoda</taxon>
        <taxon>Insecta</taxon>
        <taxon>Pterygota</taxon>
        <taxon>Neoptera</taxon>
        <taxon>Endopterygota</taxon>
        <taxon>Hymenoptera</taxon>
        <taxon>Apocrita</taxon>
        <taxon>Proctotrupomorpha</taxon>
        <taxon>Chalcidoidea</taxon>
        <taxon>Pteromalidae</taxon>
        <taxon>Pteromalinae</taxon>
        <taxon>Trichomalopsis</taxon>
    </lineage>
</organism>
<dbReference type="EMBL" id="NNAY01005282">
    <property type="protein sequence ID" value="OXU16797.1"/>
    <property type="molecule type" value="Genomic_DNA"/>
</dbReference>